<evidence type="ECO:0000256" key="2">
    <source>
        <dbReference type="ARBA" id="ARBA00022898"/>
    </source>
</evidence>
<sequence>MNTKYIDLINQTFDFPQEEFKVDAKKELHFHDINTMKLAEEFGTPLKFTYLPKISQNIQKAKGWFKTSMRKHKYKAKYNYCYCTKSSHFKHVLDEALSNDIHIETSSAVDIDIVNSLKKTGKITDKTYVLCNGFKRDEYIQKIQDLIQKGHKNCIPIIDNYEEIGLLTNGIRKKINIGIRIASEEEPKFEFYTSRLGIGYKNIVDFYRRDIKDNSKVNLKMLHFFINTGIKDNAYYWNELSKCLKVYINLKRICPSLDSLNIGGGFPVKNSLAFDYDYAYMIDEIISQIKIACDEAEVQVPHIFTEFGSFTVGESGGALYKVLYQKKQNDRERWNMINSSFITTLPDSWAINKRFVMLPLNRWNDNYERVLLGGLTCDSDDYYNSEQHINAIYMPNYKEDKPLYIGFFNTGAYQETIGGYGGLQHCLIPQPKHIIISKNKEGKLEYKVFKEKQTPSDFLKILGYE</sequence>
<dbReference type="SUPFAM" id="SSF50621">
    <property type="entry name" value="Alanine racemase C-terminal domain-like"/>
    <property type="match status" value="1"/>
</dbReference>
<dbReference type="Pfam" id="PF02784">
    <property type="entry name" value="Orn_Arg_deC_N"/>
    <property type="match status" value="1"/>
</dbReference>
<dbReference type="GO" id="GO:0006527">
    <property type="term" value="P:L-arginine catabolic process"/>
    <property type="evidence" value="ECO:0007669"/>
    <property type="project" value="InterPro"/>
</dbReference>
<feature type="domain" description="Orn/DAP/Arg decarboxylase 2 N-terminal" evidence="3">
    <location>
        <begin position="72"/>
        <end position="312"/>
    </location>
</feature>
<proteinExistence type="predicted"/>
<accession>A0A238XYW1</accession>
<keyword evidence="2" id="KW-0663">Pyridoxal phosphate</keyword>
<evidence type="ECO:0000313" key="5">
    <source>
        <dbReference type="Proteomes" id="UP000198384"/>
    </source>
</evidence>
<evidence type="ECO:0000259" key="3">
    <source>
        <dbReference type="Pfam" id="PF02784"/>
    </source>
</evidence>
<protein>
    <submittedName>
        <fullName evidence="4">Arginine decarboxylase</fullName>
    </submittedName>
</protein>
<dbReference type="Proteomes" id="UP000198384">
    <property type="component" value="Unassembled WGS sequence"/>
</dbReference>
<dbReference type="InterPro" id="IPR022644">
    <property type="entry name" value="De-COase2_N"/>
</dbReference>
<reference evidence="4 5" key="1">
    <citation type="submission" date="2017-06" db="EMBL/GenBank/DDBJ databases">
        <authorList>
            <person name="Kim H.J."/>
            <person name="Triplett B.A."/>
        </authorList>
    </citation>
    <scope>NUCLEOTIDE SEQUENCE [LARGE SCALE GENOMIC DNA]</scope>
    <source>
        <strain evidence="4 5">DSM 29150</strain>
    </source>
</reference>
<organism evidence="4 5">
    <name type="scientific">Lutibacter agarilyticus</name>
    <dbReference type="NCBI Taxonomy" id="1109740"/>
    <lineage>
        <taxon>Bacteria</taxon>
        <taxon>Pseudomonadati</taxon>
        <taxon>Bacteroidota</taxon>
        <taxon>Flavobacteriia</taxon>
        <taxon>Flavobacteriales</taxon>
        <taxon>Flavobacteriaceae</taxon>
        <taxon>Lutibacter</taxon>
    </lineage>
</organism>
<dbReference type="GO" id="GO:0008792">
    <property type="term" value="F:arginine decarboxylase activity"/>
    <property type="evidence" value="ECO:0007669"/>
    <property type="project" value="InterPro"/>
</dbReference>
<dbReference type="InterPro" id="IPR029066">
    <property type="entry name" value="PLP-binding_barrel"/>
</dbReference>
<dbReference type="EMBL" id="FZNT01000007">
    <property type="protein sequence ID" value="SNR63721.1"/>
    <property type="molecule type" value="Genomic_DNA"/>
</dbReference>
<dbReference type="Gene3D" id="3.20.20.10">
    <property type="entry name" value="Alanine racemase"/>
    <property type="match status" value="1"/>
</dbReference>
<dbReference type="InterPro" id="IPR002985">
    <property type="entry name" value="Arg_decrbxlase"/>
</dbReference>
<dbReference type="SUPFAM" id="SSF51419">
    <property type="entry name" value="PLP-binding barrel"/>
    <property type="match status" value="1"/>
</dbReference>
<name>A0A238XYW1_9FLAO</name>
<dbReference type="Gene3D" id="2.40.37.10">
    <property type="entry name" value="Lyase, Ornithine Decarboxylase, Chain A, domain 1"/>
    <property type="match status" value="1"/>
</dbReference>
<dbReference type="RefSeq" id="WP_089382128.1">
    <property type="nucleotide sequence ID" value="NZ_FZNT01000007.1"/>
</dbReference>
<dbReference type="GO" id="GO:0033388">
    <property type="term" value="P:putrescine biosynthetic process from arginine"/>
    <property type="evidence" value="ECO:0007669"/>
    <property type="project" value="TreeGrafter"/>
</dbReference>
<dbReference type="PANTHER" id="PTHR43295:SF9">
    <property type="entry name" value="BIOSYNTHETIC ARGININE DECARBOXYLASE"/>
    <property type="match status" value="1"/>
</dbReference>
<dbReference type="PANTHER" id="PTHR43295">
    <property type="entry name" value="ARGININE DECARBOXYLASE"/>
    <property type="match status" value="1"/>
</dbReference>
<dbReference type="InterPro" id="IPR009006">
    <property type="entry name" value="Ala_racemase/Decarboxylase_C"/>
</dbReference>
<dbReference type="AlphaFoldDB" id="A0A238XYW1"/>
<comment type="cofactor">
    <cofactor evidence="1">
        <name>pyridoxal 5'-phosphate</name>
        <dbReference type="ChEBI" id="CHEBI:597326"/>
    </cofactor>
</comment>
<gene>
    <name evidence="4" type="ORF">SAMN06265371_107138</name>
</gene>
<dbReference type="GO" id="GO:0008295">
    <property type="term" value="P:spermidine biosynthetic process"/>
    <property type="evidence" value="ECO:0007669"/>
    <property type="project" value="InterPro"/>
</dbReference>
<keyword evidence="5" id="KW-1185">Reference proteome</keyword>
<evidence type="ECO:0000256" key="1">
    <source>
        <dbReference type="ARBA" id="ARBA00001933"/>
    </source>
</evidence>
<dbReference type="OrthoDB" id="9802658at2"/>
<evidence type="ECO:0000313" key="4">
    <source>
        <dbReference type="EMBL" id="SNR63721.1"/>
    </source>
</evidence>